<dbReference type="EMBL" id="QFFZ01000004">
    <property type="protein sequence ID" value="TEB12965.1"/>
    <property type="molecule type" value="Genomic_DNA"/>
</dbReference>
<dbReference type="AlphaFoldDB" id="A0A4Y7RVF6"/>
<proteinExistence type="predicted"/>
<reference evidence="1 2" key="1">
    <citation type="journal article" date="2018" name="Environ. Microbiol.">
        <title>Novel energy conservation strategies and behaviour of Pelotomaculum schinkii driving syntrophic propionate catabolism.</title>
        <authorList>
            <person name="Hidalgo-Ahumada C.A.P."/>
            <person name="Nobu M.K."/>
            <person name="Narihiro T."/>
            <person name="Tamaki H."/>
            <person name="Liu W.T."/>
            <person name="Kamagata Y."/>
            <person name="Stams A.J.M."/>
            <person name="Imachi H."/>
            <person name="Sousa D.Z."/>
        </authorList>
    </citation>
    <scope>NUCLEOTIDE SEQUENCE [LARGE SCALE GENOMIC DNA]</scope>
    <source>
        <strain evidence="1 2">MGP</strain>
    </source>
</reference>
<organism evidence="1 2">
    <name type="scientific">Pelotomaculum propionicicum</name>
    <dbReference type="NCBI Taxonomy" id="258475"/>
    <lineage>
        <taxon>Bacteria</taxon>
        <taxon>Bacillati</taxon>
        <taxon>Bacillota</taxon>
        <taxon>Clostridia</taxon>
        <taxon>Eubacteriales</taxon>
        <taxon>Desulfotomaculaceae</taxon>
        <taxon>Pelotomaculum</taxon>
    </lineage>
</organism>
<gene>
    <name evidence="1" type="ORF">Pmgp_00603</name>
</gene>
<dbReference type="PANTHER" id="PTHR39624:SF2">
    <property type="entry name" value="OSMC-LIKE PROTEIN"/>
    <property type="match status" value="1"/>
</dbReference>
<accession>A0A4Y7RVF6</accession>
<dbReference type="Pfam" id="PF02566">
    <property type="entry name" value="OsmC"/>
    <property type="match status" value="1"/>
</dbReference>
<evidence type="ECO:0000313" key="2">
    <source>
        <dbReference type="Proteomes" id="UP000297597"/>
    </source>
</evidence>
<protein>
    <recommendedName>
        <fullName evidence="3">OsmC-like protein</fullName>
    </recommendedName>
</protein>
<dbReference type="SUPFAM" id="SSF82784">
    <property type="entry name" value="OsmC-like"/>
    <property type="match status" value="1"/>
</dbReference>
<dbReference type="Proteomes" id="UP000297597">
    <property type="component" value="Unassembled WGS sequence"/>
</dbReference>
<dbReference type="PANTHER" id="PTHR39624">
    <property type="entry name" value="PROTEIN INVOLVED IN RIMO-MEDIATED BETA-METHYLTHIOLATION OF RIBOSOMAL PROTEIN S12 YCAO"/>
    <property type="match status" value="1"/>
</dbReference>
<dbReference type="OrthoDB" id="9791538at2"/>
<sequence>MVKVITTGKPYSCLVTDGVHQLQADTILEYGGGNAGFRPHDLLAAALGTCQAISVRMYASNHGIPVRSVTVEVEIDRTTQDKTVFRKIISIEGDISEDERKNLYNVATTCPVQQTLSQQLEFVIA</sequence>
<name>A0A4Y7RVF6_9FIRM</name>
<dbReference type="InterPro" id="IPR015946">
    <property type="entry name" value="KH_dom-like_a/b"/>
</dbReference>
<dbReference type="Gene3D" id="3.30.300.20">
    <property type="match status" value="1"/>
</dbReference>
<dbReference type="RefSeq" id="WP_134212492.1">
    <property type="nucleotide sequence ID" value="NZ_QFFZ01000004.1"/>
</dbReference>
<keyword evidence="2" id="KW-1185">Reference proteome</keyword>
<evidence type="ECO:0008006" key="3">
    <source>
        <dbReference type="Google" id="ProtNLM"/>
    </source>
</evidence>
<evidence type="ECO:0000313" key="1">
    <source>
        <dbReference type="EMBL" id="TEB12965.1"/>
    </source>
</evidence>
<comment type="caution">
    <text evidence="1">The sequence shown here is derived from an EMBL/GenBank/DDBJ whole genome shotgun (WGS) entry which is preliminary data.</text>
</comment>
<dbReference type="InterPro" id="IPR036102">
    <property type="entry name" value="OsmC/Ohrsf"/>
</dbReference>
<dbReference type="InterPro" id="IPR003718">
    <property type="entry name" value="OsmC/Ohr_fam"/>
</dbReference>